<keyword evidence="2" id="KW-1185">Reference proteome</keyword>
<sequence>MTICMRGPRPTHRMLLRGPRLPPQGALEFSTATLRSCHISVLAGATPPAHSTINQKKKQPVVIYSTIAASPLPLGSALVEHQ</sequence>
<accession>A0AAV7LQ38</accession>
<name>A0AAV7LQ38_PLEWA</name>
<gene>
    <name evidence="1" type="ORF">NDU88_005805</name>
</gene>
<proteinExistence type="predicted"/>
<dbReference type="EMBL" id="JANPWB010000015">
    <property type="protein sequence ID" value="KAJ1092695.1"/>
    <property type="molecule type" value="Genomic_DNA"/>
</dbReference>
<organism evidence="1 2">
    <name type="scientific">Pleurodeles waltl</name>
    <name type="common">Iberian ribbed newt</name>
    <dbReference type="NCBI Taxonomy" id="8319"/>
    <lineage>
        <taxon>Eukaryota</taxon>
        <taxon>Metazoa</taxon>
        <taxon>Chordata</taxon>
        <taxon>Craniata</taxon>
        <taxon>Vertebrata</taxon>
        <taxon>Euteleostomi</taxon>
        <taxon>Amphibia</taxon>
        <taxon>Batrachia</taxon>
        <taxon>Caudata</taxon>
        <taxon>Salamandroidea</taxon>
        <taxon>Salamandridae</taxon>
        <taxon>Pleurodelinae</taxon>
        <taxon>Pleurodeles</taxon>
    </lineage>
</organism>
<evidence type="ECO:0000313" key="1">
    <source>
        <dbReference type="EMBL" id="KAJ1092695.1"/>
    </source>
</evidence>
<dbReference type="Proteomes" id="UP001066276">
    <property type="component" value="Chromosome 11"/>
</dbReference>
<comment type="caution">
    <text evidence="1">The sequence shown here is derived from an EMBL/GenBank/DDBJ whole genome shotgun (WGS) entry which is preliminary data.</text>
</comment>
<reference evidence="1" key="1">
    <citation type="journal article" date="2022" name="bioRxiv">
        <title>Sequencing and chromosome-scale assembly of the giantPleurodeles waltlgenome.</title>
        <authorList>
            <person name="Brown T."/>
            <person name="Elewa A."/>
            <person name="Iarovenko S."/>
            <person name="Subramanian E."/>
            <person name="Araus A.J."/>
            <person name="Petzold A."/>
            <person name="Susuki M."/>
            <person name="Suzuki K.-i.T."/>
            <person name="Hayashi T."/>
            <person name="Toyoda A."/>
            <person name="Oliveira C."/>
            <person name="Osipova E."/>
            <person name="Leigh N.D."/>
            <person name="Simon A."/>
            <person name="Yun M.H."/>
        </authorList>
    </citation>
    <scope>NUCLEOTIDE SEQUENCE</scope>
    <source>
        <strain evidence="1">20211129_DDA</strain>
        <tissue evidence="1">Liver</tissue>
    </source>
</reference>
<evidence type="ECO:0000313" key="2">
    <source>
        <dbReference type="Proteomes" id="UP001066276"/>
    </source>
</evidence>
<protein>
    <submittedName>
        <fullName evidence="1">Uncharacterized protein</fullName>
    </submittedName>
</protein>
<dbReference type="AlphaFoldDB" id="A0AAV7LQ38"/>